<evidence type="ECO:0000313" key="2">
    <source>
        <dbReference type="Proteomes" id="UP000663720"/>
    </source>
</evidence>
<dbReference type="AlphaFoldDB" id="A0A975B8F2"/>
<dbReference type="Proteomes" id="UP000663720">
    <property type="component" value="Chromosome"/>
</dbReference>
<sequence>MDFLQNNLINQSPAIKKTNLIQKQDNKKVEVIESVQNRGSFVSFNYSHKSMTYSNGKTHVHSRSQRFENGRLESEEFSGVMDGNVWTNSSSEIQNQFLKQITDFFKPFSMFLPF</sequence>
<proteinExistence type="predicted"/>
<dbReference type="RefSeq" id="WP_207692320.1">
    <property type="nucleotide sequence ID" value="NZ_CP061799.1"/>
</dbReference>
<reference evidence="1" key="1">
    <citation type="journal article" date="2021" name="Microb. Physiol.">
        <title>Proteogenomic Insights into the Physiology of Marine, Sulfate-Reducing, Filamentous Desulfonema limicola and Desulfonema magnum.</title>
        <authorList>
            <person name="Schnaars V."/>
            <person name="Wohlbrand L."/>
            <person name="Scheve S."/>
            <person name="Hinrichs C."/>
            <person name="Reinhardt R."/>
            <person name="Rabus R."/>
        </authorList>
    </citation>
    <scope>NUCLEOTIDE SEQUENCE</scope>
    <source>
        <strain evidence="1">5ac10</strain>
    </source>
</reference>
<dbReference type="KEGG" id="dli:dnl_30190"/>
<accession>A0A975B8F2</accession>
<name>A0A975B8F2_9BACT</name>
<evidence type="ECO:0000313" key="1">
    <source>
        <dbReference type="EMBL" id="QTA80707.1"/>
    </source>
</evidence>
<protein>
    <submittedName>
        <fullName evidence="1">Uncharacterized protein</fullName>
    </submittedName>
</protein>
<organism evidence="1 2">
    <name type="scientific">Desulfonema limicola</name>
    <dbReference type="NCBI Taxonomy" id="45656"/>
    <lineage>
        <taxon>Bacteria</taxon>
        <taxon>Pseudomonadati</taxon>
        <taxon>Thermodesulfobacteriota</taxon>
        <taxon>Desulfobacteria</taxon>
        <taxon>Desulfobacterales</taxon>
        <taxon>Desulfococcaceae</taxon>
        <taxon>Desulfonema</taxon>
    </lineage>
</organism>
<gene>
    <name evidence="1" type="ORF">dnl_30190</name>
</gene>
<dbReference type="EMBL" id="CP061799">
    <property type="protein sequence ID" value="QTA80707.1"/>
    <property type="molecule type" value="Genomic_DNA"/>
</dbReference>
<keyword evidence="2" id="KW-1185">Reference proteome</keyword>